<keyword evidence="3" id="KW-1185">Reference proteome</keyword>
<dbReference type="PANTHER" id="PTHR11011">
    <property type="entry name" value="MALE STERILITY PROTEIN 2-RELATED"/>
    <property type="match status" value="1"/>
</dbReference>
<comment type="caution">
    <text evidence="2">The sequence shown here is derived from an EMBL/GenBank/DDBJ whole genome shotgun (WGS) entry which is preliminary data.</text>
</comment>
<dbReference type="InterPro" id="IPR013120">
    <property type="entry name" value="FAR_NAD-bd"/>
</dbReference>
<organism evidence="2 3">
    <name type="scientific">Novipirellula herctigrandis</name>
    <dbReference type="NCBI Taxonomy" id="2527986"/>
    <lineage>
        <taxon>Bacteria</taxon>
        <taxon>Pseudomonadati</taxon>
        <taxon>Planctomycetota</taxon>
        <taxon>Planctomycetia</taxon>
        <taxon>Pirellulales</taxon>
        <taxon>Pirellulaceae</taxon>
        <taxon>Novipirellula</taxon>
    </lineage>
</organism>
<dbReference type="AlphaFoldDB" id="A0A5C5YXB4"/>
<evidence type="ECO:0000313" key="2">
    <source>
        <dbReference type="EMBL" id="TWT79193.1"/>
    </source>
</evidence>
<dbReference type="GO" id="GO:0080019">
    <property type="term" value="F:alcohol-forming very long-chain fatty acyl-CoA reductase activity"/>
    <property type="evidence" value="ECO:0007669"/>
    <property type="project" value="InterPro"/>
</dbReference>
<dbReference type="Proteomes" id="UP000315010">
    <property type="component" value="Unassembled WGS sequence"/>
</dbReference>
<dbReference type="RefSeq" id="WP_419193854.1">
    <property type="nucleotide sequence ID" value="NZ_SJPJ01000001.1"/>
</dbReference>
<evidence type="ECO:0000313" key="3">
    <source>
        <dbReference type="Proteomes" id="UP000315010"/>
    </source>
</evidence>
<feature type="domain" description="Thioester reductase (TE)" evidence="1">
    <location>
        <begin position="15"/>
        <end position="264"/>
    </location>
</feature>
<dbReference type="SUPFAM" id="SSF51735">
    <property type="entry name" value="NAD(P)-binding Rossmann-fold domains"/>
    <property type="match status" value="1"/>
</dbReference>
<gene>
    <name evidence="2" type="primary">lgrD</name>
    <name evidence="2" type="ORF">CA13_05910</name>
</gene>
<dbReference type="InterPro" id="IPR026055">
    <property type="entry name" value="FAR"/>
</dbReference>
<evidence type="ECO:0000259" key="1">
    <source>
        <dbReference type="Pfam" id="PF07993"/>
    </source>
</evidence>
<dbReference type="Pfam" id="PF07993">
    <property type="entry name" value="NAD_binding_4"/>
    <property type="match status" value="1"/>
</dbReference>
<dbReference type="GO" id="GO:0035336">
    <property type="term" value="P:long-chain fatty-acyl-CoA metabolic process"/>
    <property type="evidence" value="ECO:0007669"/>
    <property type="project" value="TreeGrafter"/>
</dbReference>
<dbReference type="PANTHER" id="PTHR11011:SF45">
    <property type="entry name" value="FATTY ACYL-COA REDUCTASE CG8306-RELATED"/>
    <property type="match status" value="1"/>
</dbReference>
<sequence length="552" mass="61118">MIDIRSRSRSSYLLLTGSTGLLGEYLIRDLLQRGVLLAVVARPSPIASAAQRIDAICHRWQRVRGQALPRPVVLEGHLDKPGWGLSADQHRWIETNCDALLHNAASLQFVAESREGEPWLTNMHGTERMLELCERWKIAELHHISTAYVCGRRTGIIRETELDQGQQFGNDYEASKCASELMVRSASDRFKSVTVHRPAIITGDYHTGYTSTFHGLYAPLKIAASLLYQTPLMEVSESTLVKTLDLSGSEEKNFVSVDWVSEVISSIVCDRSLHNQTYHLTAEYRTNCQTLANVMHETFAEHAMEILVKEIEKAAASPGRQNKNSSLPTLSLEGLQSAFREQMEIYQAYWRSDPVFDRSNLNAALPYLAPPPIDADSIRRLCRFALKSNFGWPKPPITTPKFLAGDLLQDHGFAKPAANKSNRITTIETDSVADLNLRVLGDGGGDYAVQFGSRGDDDAWVNVGFDIRQGARCTLSAATLRRLVDGELSLGAAVSRGAVVIGNKCAFKAVSAGKSNDNSPRVCKTDFVKEMMERWINVLSSQTANPISSIPR</sequence>
<reference evidence="2 3" key="1">
    <citation type="submission" date="2019-02" db="EMBL/GenBank/DDBJ databases">
        <title>Deep-cultivation of Planctomycetes and their phenomic and genomic characterization uncovers novel biology.</title>
        <authorList>
            <person name="Wiegand S."/>
            <person name="Jogler M."/>
            <person name="Boedeker C."/>
            <person name="Pinto D."/>
            <person name="Vollmers J."/>
            <person name="Rivas-Marin E."/>
            <person name="Kohn T."/>
            <person name="Peeters S.H."/>
            <person name="Heuer A."/>
            <person name="Rast P."/>
            <person name="Oberbeckmann S."/>
            <person name="Bunk B."/>
            <person name="Jeske O."/>
            <person name="Meyerdierks A."/>
            <person name="Storesund J.E."/>
            <person name="Kallscheuer N."/>
            <person name="Luecker S."/>
            <person name="Lage O.M."/>
            <person name="Pohl T."/>
            <person name="Merkel B.J."/>
            <person name="Hornburger P."/>
            <person name="Mueller R.-W."/>
            <person name="Bruemmer F."/>
            <person name="Labrenz M."/>
            <person name="Spormann A.M."/>
            <person name="Op Den Camp H."/>
            <person name="Overmann J."/>
            <person name="Amann R."/>
            <person name="Jetten M.S.M."/>
            <person name="Mascher T."/>
            <person name="Medema M.H."/>
            <person name="Devos D.P."/>
            <person name="Kaster A.-K."/>
            <person name="Ovreas L."/>
            <person name="Rohde M."/>
            <person name="Galperin M.Y."/>
            <person name="Jogler C."/>
        </authorList>
    </citation>
    <scope>NUCLEOTIDE SEQUENCE [LARGE SCALE GENOMIC DNA]</scope>
    <source>
        <strain evidence="2 3">CA13</strain>
    </source>
</reference>
<name>A0A5C5YXB4_9BACT</name>
<dbReference type="Gene3D" id="3.40.50.720">
    <property type="entry name" value="NAD(P)-binding Rossmann-like Domain"/>
    <property type="match status" value="1"/>
</dbReference>
<dbReference type="InterPro" id="IPR036291">
    <property type="entry name" value="NAD(P)-bd_dom_sf"/>
</dbReference>
<accession>A0A5C5YXB4</accession>
<protein>
    <submittedName>
        <fullName evidence="2">Linear gramicidin synthase subunit D</fullName>
    </submittedName>
</protein>
<dbReference type="EMBL" id="SJPJ01000001">
    <property type="protein sequence ID" value="TWT79193.1"/>
    <property type="molecule type" value="Genomic_DNA"/>
</dbReference>
<proteinExistence type="predicted"/>